<feature type="domain" description="Thioredoxin" evidence="3">
    <location>
        <begin position="404"/>
        <end position="507"/>
    </location>
</feature>
<reference evidence="4" key="1">
    <citation type="submission" date="2023-07" db="EMBL/GenBank/DDBJ databases">
        <authorList>
            <consortium name="AG Swart"/>
            <person name="Singh M."/>
            <person name="Singh A."/>
            <person name="Seah K."/>
            <person name="Emmerich C."/>
        </authorList>
    </citation>
    <scope>NUCLEOTIDE SEQUENCE</scope>
    <source>
        <strain evidence="4">DP1</strain>
    </source>
</reference>
<evidence type="ECO:0000256" key="2">
    <source>
        <dbReference type="SAM" id="SignalP"/>
    </source>
</evidence>
<dbReference type="AlphaFoldDB" id="A0AAD1X7Y7"/>
<dbReference type="PANTHER" id="PTHR18929">
    <property type="entry name" value="PROTEIN DISULFIDE ISOMERASE"/>
    <property type="match status" value="1"/>
</dbReference>
<name>A0AAD1X7Y7_EUPCR</name>
<evidence type="ECO:0000313" key="4">
    <source>
        <dbReference type="EMBL" id="CAI2366504.1"/>
    </source>
</evidence>
<gene>
    <name evidence="4" type="ORF">ECRASSUSDP1_LOCUS7777</name>
</gene>
<sequence length="525" mass="60478">MSRILLLLALGLVSLTLCLENIVTERDDGKFYKRNNIFILNDRNHPSFVNLYKYVFVYYKDQDGTDEDLEIRGKLEELAIALENITPKAFVAELDLSKEIFVDEKEMGVREIVGIQSTPHYKFYVSMSRGFDYKRDLKITEIVSYVKSKITLSSTEITTMDDFEQNYHSNRPLVTFIGEQGTDNYNAYQETAKLLMYDKNLTFTHVNSANLNPDLASSLGVTGPIKDYMIKVFNPNDNSASYSKPKVDHIELKDFIINAAFSDYATDELHILQEDTFAKILSYHKALLLFCPGTDEAMTKESEQVVNTFLPQLDTIGQSIFVFKASESKKLLNILGLDLTEQPQLWIMDFRDLEKDLQRYKFTGNTISLPLLTSFYNGWRENKLTVYFPPEPSKGGDYENGVLRLDQNIFYDVIRNPDFETMVFFYVDNCDVCDMFMPIYEKVAMELKGVNQIKLAKINMSMNTLQRQAGVEDNTKLPKVMFYPKSHLDTGLEFNSGVQEKDIISFLYKHKTLTTSEDEEINDDL</sequence>
<dbReference type="Proteomes" id="UP001295684">
    <property type="component" value="Unassembled WGS sequence"/>
</dbReference>
<dbReference type="EMBL" id="CAMPGE010007588">
    <property type="protein sequence ID" value="CAI2366504.1"/>
    <property type="molecule type" value="Genomic_DNA"/>
</dbReference>
<dbReference type="CDD" id="cd02961">
    <property type="entry name" value="PDI_a_family"/>
    <property type="match status" value="1"/>
</dbReference>
<accession>A0AAD1X7Y7</accession>
<keyword evidence="2" id="KW-0732">Signal</keyword>
<dbReference type="SUPFAM" id="SSF52833">
    <property type="entry name" value="Thioredoxin-like"/>
    <property type="match status" value="1"/>
</dbReference>
<comment type="caution">
    <text evidence="4">The sequence shown here is derived from an EMBL/GenBank/DDBJ whole genome shotgun (WGS) entry which is preliminary data.</text>
</comment>
<evidence type="ECO:0000256" key="1">
    <source>
        <dbReference type="ARBA" id="ARBA00006347"/>
    </source>
</evidence>
<dbReference type="GO" id="GO:0005783">
    <property type="term" value="C:endoplasmic reticulum"/>
    <property type="evidence" value="ECO:0007669"/>
    <property type="project" value="TreeGrafter"/>
</dbReference>
<feature type="chain" id="PRO_5042148481" description="Thioredoxin domain-containing protein" evidence="2">
    <location>
        <begin position="19"/>
        <end position="525"/>
    </location>
</feature>
<evidence type="ECO:0000313" key="5">
    <source>
        <dbReference type="Proteomes" id="UP001295684"/>
    </source>
</evidence>
<evidence type="ECO:0000259" key="3">
    <source>
        <dbReference type="Pfam" id="PF00085"/>
    </source>
</evidence>
<feature type="signal peptide" evidence="2">
    <location>
        <begin position="1"/>
        <end position="18"/>
    </location>
</feature>
<organism evidence="4 5">
    <name type="scientific">Euplotes crassus</name>
    <dbReference type="NCBI Taxonomy" id="5936"/>
    <lineage>
        <taxon>Eukaryota</taxon>
        <taxon>Sar</taxon>
        <taxon>Alveolata</taxon>
        <taxon>Ciliophora</taxon>
        <taxon>Intramacronucleata</taxon>
        <taxon>Spirotrichea</taxon>
        <taxon>Hypotrichia</taxon>
        <taxon>Euplotida</taxon>
        <taxon>Euplotidae</taxon>
        <taxon>Moneuplotes</taxon>
    </lineage>
</organism>
<comment type="similarity">
    <text evidence="1">Belongs to the protein disulfide isomerase family.</text>
</comment>
<dbReference type="GO" id="GO:0006457">
    <property type="term" value="P:protein folding"/>
    <property type="evidence" value="ECO:0007669"/>
    <property type="project" value="TreeGrafter"/>
</dbReference>
<protein>
    <recommendedName>
        <fullName evidence="3">Thioredoxin domain-containing protein</fullName>
    </recommendedName>
</protein>
<dbReference type="InterPro" id="IPR013766">
    <property type="entry name" value="Thioredoxin_domain"/>
</dbReference>
<dbReference type="Gene3D" id="3.40.30.10">
    <property type="entry name" value="Glutaredoxin"/>
    <property type="match status" value="3"/>
</dbReference>
<dbReference type="Pfam" id="PF00085">
    <property type="entry name" value="Thioredoxin"/>
    <property type="match status" value="1"/>
</dbReference>
<dbReference type="GO" id="GO:0003756">
    <property type="term" value="F:protein disulfide isomerase activity"/>
    <property type="evidence" value="ECO:0007669"/>
    <property type="project" value="TreeGrafter"/>
</dbReference>
<dbReference type="InterPro" id="IPR036249">
    <property type="entry name" value="Thioredoxin-like_sf"/>
</dbReference>
<dbReference type="GO" id="GO:0034976">
    <property type="term" value="P:response to endoplasmic reticulum stress"/>
    <property type="evidence" value="ECO:0007669"/>
    <property type="project" value="TreeGrafter"/>
</dbReference>
<keyword evidence="5" id="KW-1185">Reference proteome</keyword>
<proteinExistence type="inferred from homology"/>